<keyword evidence="4" id="KW-0460">Magnesium</keyword>
<keyword evidence="6" id="KW-1185">Reference proteome</keyword>
<dbReference type="InterPro" id="IPR020583">
    <property type="entry name" value="Inositol_monoP_metal-BS"/>
</dbReference>
<comment type="caution">
    <text evidence="5">The sequence shown here is derived from an EMBL/GenBank/DDBJ whole genome shotgun (WGS) entry which is preliminary data.</text>
</comment>
<dbReference type="InterPro" id="IPR000760">
    <property type="entry name" value="Inositol_monophosphatase-like"/>
</dbReference>
<dbReference type="Gene3D" id="3.30.540.10">
    <property type="entry name" value="Fructose-1,6-Bisphosphatase, subunit A, domain 1"/>
    <property type="match status" value="1"/>
</dbReference>
<keyword evidence="3" id="KW-0378">Hydrolase</keyword>
<dbReference type="Gene3D" id="3.40.190.80">
    <property type="match status" value="1"/>
</dbReference>
<name>A0ABT2Z999_9RHOB</name>
<dbReference type="Pfam" id="PF00459">
    <property type="entry name" value="Inositol_P"/>
    <property type="match status" value="1"/>
</dbReference>
<proteinExistence type="inferred from homology"/>
<evidence type="ECO:0000256" key="2">
    <source>
        <dbReference type="ARBA" id="ARBA00022723"/>
    </source>
</evidence>
<gene>
    <name evidence="5" type="ORF">OEW28_03575</name>
</gene>
<dbReference type="EMBL" id="JAOWKY010000001">
    <property type="protein sequence ID" value="MCV2867702.1"/>
    <property type="molecule type" value="Genomic_DNA"/>
</dbReference>
<organism evidence="5 6">
    <name type="scientific">Albidovulum marisflavi</name>
    <dbReference type="NCBI Taxonomy" id="2984159"/>
    <lineage>
        <taxon>Bacteria</taxon>
        <taxon>Pseudomonadati</taxon>
        <taxon>Pseudomonadota</taxon>
        <taxon>Alphaproteobacteria</taxon>
        <taxon>Rhodobacterales</taxon>
        <taxon>Paracoccaceae</taxon>
        <taxon>Albidovulum</taxon>
    </lineage>
</organism>
<comment type="similarity">
    <text evidence="1">Belongs to the inositol monophosphatase superfamily.</text>
</comment>
<evidence type="ECO:0000313" key="6">
    <source>
        <dbReference type="Proteomes" id="UP001652542"/>
    </source>
</evidence>
<dbReference type="PROSITE" id="PS00629">
    <property type="entry name" value="IMP_1"/>
    <property type="match status" value="1"/>
</dbReference>
<dbReference type="PANTHER" id="PTHR20854:SF4">
    <property type="entry name" value="INOSITOL-1-MONOPHOSPHATASE-RELATED"/>
    <property type="match status" value="1"/>
</dbReference>
<evidence type="ECO:0000256" key="3">
    <source>
        <dbReference type="ARBA" id="ARBA00022801"/>
    </source>
</evidence>
<accession>A0ABT2Z999</accession>
<dbReference type="SUPFAM" id="SSF56655">
    <property type="entry name" value="Carbohydrate phosphatase"/>
    <property type="match status" value="1"/>
</dbReference>
<evidence type="ECO:0000313" key="5">
    <source>
        <dbReference type="EMBL" id="MCV2867702.1"/>
    </source>
</evidence>
<keyword evidence="2" id="KW-0479">Metal-binding</keyword>
<sequence length="256" mass="27744">MVARATLEDAIAIARAARPVALSHFRTRLGVEFKADESPVTVADRAVEAEVRTIIAERFPGHGIFGEEHGIEGAERDDLWIVDPIDGTRSFITGHPLFGFLLAKLHRGKPQLAVVSIPPTGEVFAAEKGQGAFLNGAPIRTSGRTDAEGASVYINEGEKIWRANRGVFARIMEFGKTRRLSYDCYPYGLLAMGHADVVIDFDLQPYDYHPVALLVEEAGGVMTDWEGRPLGMGQNVPVVAAASAELHARALSVIRG</sequence>
<dbReference type="RefSeq" id="WP_263733340.1">
    <property type="nucleotide sequence ID" value="NZ_JAOWKY010000001.1"/>
</dbReference>
<dbReference type="PRINTS" id="PR00377">
    <property type="entry name" value="IMPHPHTASES"/>
</dbReference>
<reference evidence="5 6" key="1">
    <citation type="submission" date="2022-10" db="EMBL/GenBank/DDBJ databases">
        <title>Defluviimonas sp. nov., isolated from ocean surface water.</title>
        <authorList>
            <person name="He W."/>
            <person name="Wang L."/>
            <person name="Zhang D.-F."/>
        </authorList>
    </citation>
    <scope>NUCLEOTIDE SEQUENCE [LARGE SCALE GENOMIC DNA]</scope>
    <source>
        <strain evidence="5 6">WL0002</strain>
    </source>
</reference>
<evidence type="ECO:0000256" key="1">
    <source>
        <dbReference type="ARBA" id="ARBA00009759"/>
    </source>
</evidence>
<dbReference type="Proteomes" id="UP001652542">
    <property type="component" value="Unassembled WGS sequence"/>
</dbReference>
<dbReference type="PANTHER" id="PTHR20854">
    <property type="entry name" value="INOSITOL MONOPHOSPHATASE"/>
    <property type="match status" value="1"/>
</dbReference>
<evidence type="ECO:0000256" key="4">
    <source>
        <dbReference type="ARBA" id="ARBA00022842"/>
    </source>
</evidence>
<protein>
    <submittedName>
        <fullName evidence="5">Inositol monophosphatase</fullName>
    </submittedName>
</protein>